<dbReference type="PANTHER" id="PTHR46394">
    <property type="entry name" value="ANNEXIN"/>
    <property type="match status" value="1"/>
</dbReference>
<feature type="short sequence motif" description="GXSXG" evidence="2">
    <location>
        <begin position="98"/>
        <end position="102"/>
    </location>
</feature>
<keyword evidence="2" id="KW-0378">Hydrolase</keyword>
<dbReference type="InterPro" id="IPR016035">
    <property type="entry name" value="Acyl_Trfase/lysoPLipase"/>
</dbReference>
<evidence type="ECO:0000259" key="3">
    <source>
        <dbReference type="PROSITE" id="PS51635"/>
    </source>
</evidence>
<dbReference type="EMBL" id="FOMQ01000001">
    <property type="protein sequence ID" value="SFD39139.1"/>
    <property type="molecule type" value="Genomic_DNA"/>
</dbReference>
<name>A0A1I1RXS9_9BURK</name>
<feature type="active site" description="Proton acceptor" evidence="2">
    <location>
        <position position="361"/>
    </location>
</feature>
<evidence type="ECO:0000313" key="5">
    <source>
        <dbReference type="Proteomes" id="UP000199517"/>
    </source>
</evidence>
<reference evidence="5" key="1">
    <citation type="submission" date="2016-10" db="EMBL/GenBank/DDBJ databases">
        <authorList>
            <person name="Varghese N."/>
            <person name="Submissions S."/>
        </authorList>
    </citation>
    <scope>NUCLEOTIDE SEQUENCE [LARGE SCALE GENOMIC DNA]</scope>
    <source>
        <strain evidence="5">DSM 7481</strain>
    </source>
</reference>
<dbReference type="AlphaFoldDB" id="A0A1I1RXS9"/>
<feature type="short sequence motif" description="GXGXXG" evidence="2">
    <location>
        <begin position="69"/>
        <end position="74"/>
    </location>
</feature>
<dbReference type="PANTHER" id="PTHR46394:SF1">
    <property type="entry name" value="PNPLA DOMAIN-CONTAINING PROTEIN"/>
    <property type="match status" value="1"/>
</dbReference>
<dbReference type="PROSITE" id="PS51635">
    <property type="entry name" value="PNPLA"/>
    <property type="match status" value="1"/>
</dbReference>
<feature type="active site" description="Nucleophile" evidence="2">
    <location>
        <position position="100"/>
    </location>
</feature>
<evidence type="ECO:0000313" key="4">
    <source>
        <dbReference type="EMBL" id="SFD39139.1"/>
    </source>
</evidence>
<accession>A0A1I1RXS9</accession>
<dbReference type="SUPFAM" id="SSF52151">
    <property type="entry name" value="FabD/lysophospholipase-like"/>
    <property type="match status" value="1"/>
</dbReference>
<dbReference type="Pfam" id="PF01734">
    <property type="entry name" value="Patatin"/>
    <property type="match status" value="1"/>
</dbReference>
<dbReference type="Proteomes" id="UP000199517">
    <property type="component" value="Unassembled WGS sequence"/>
</dbReference>
<dbReference type="InterPro" id="IPR052580">
    <property type="entry name" value="Lipid_Hydrolase"/>
</dbReference>
<keyword evidence="5" id="KW-1185">Reference proteome</keyword>
<feature type="short sequence motif" description="DGA/G" evidence="2">
    <location>
        <begin position="361"/>
        <end position="363"/>
    </location>
</feature>
<keyword evidence="1 2" id="KW-0443">Lipid metabolism</keyword>
<sequence length="801" mass="85952">MEAAGSSGPISRPQRRIHLPAARSPAPAAPAPALPPPVFSGQGFSIHLDASGAAILKQPLMLRRLELTGGGAKGAVYPGAIKALQAHGQLEHLRRVGGASAGALVAAMLASGAQPDDLAATVNQLDMLGMMGKKARPAGAPSKPPPGKIGALVRMASNRGTEMPNLTNLLDRKVRESALQRIAASGRADTRADIRRIQARLQARERLDVLEGLERSGALAGEDLPELEALRHRRACYESARDALQRLVGHPGSEEERARLQVELDEAACGNLTLGDIDHLGRDVPGIKGFFCTSTAVVSESGAPRPERQLTVFSSDNPDLRWMEVSHAARLSASLPGIVARGKQSLPHDTTDGSLKIQFEDGGVLMNTAALELIDADAPKDESLVLTLEHPVFSQALGESSGPESGGLWARAVDKVRNSSEAGRLNNASRQFAAERLAQEDLRPKTVMARLKDVPGVGTDYSGTKGTLALEMTPQERTALQDDFFDRIDRHLQSRSADASFRSLDHLLSALDGDRFAQIGSPEHPLAEGPSGFREAFEAAVRMRASLARVTQALESADDAAPADALRHQILDWARTVEAEAEGHPDRLDAWASLLTASPQRTHQRIMDLMRDQPSAGDGPFLRLCRDKGADQTARREGLRVAAQILYPAMGRAGTTPAIRCWARRARRWPPPAGGRMSRPWRSGWTRRCGATACRARTAKACCGRACPFPTRREFPLPPAVQRTLGRRSGSAIQETAAMVRQGACEDACEVVFAVLGFLMERLGGPRCDRFTLPMPGAPHLAAARQGRPARAALPPGREDV</sequence>
<proteinExistence type="predicted"/>
<evidence type="ECO:0000256" key="2">
    <source>
        <dbReference type="PROSITE-ProRule" id="PRU01161"/>
    </source>
</evidence>
<gene>
    <name evidence="4" type="ORF">SAMN04489710_101465</name>
</gene>
<protein>
    <submittedName>
        <fullName evidence="4">Patatin-like phospholipase</fullName>
    </submittedName>
</protein>
<dbReference type="Gene3D" id="3.40.1090.10">
    <property type="entry name" value="Cytosolic phospholipase A2 catalytic domain"/>
    <property type="match status" value="1"/>
</dbReference>
<organism evidence="4 5">
    <name type="scientific">Paracidovorax konjaci</name>
    <dbReference type="NCBI Taxonomy" id="32040"/>
    <lineage>
        <taxon>Bacteria</taxon>
        <taxon>Pseudomonadati</taxon>
        <taxon>Pseudomonadota</taxon>
        <taxon>Betaproteobacteria</taxon>
        <taxon>Burkholderiales</taxon>
        <taxon>Comamonadaceae</taxon>
        <taxon>Paracidovorax</taxon>
    </lineage>
</organism>
<dbReference type="GO" id="GO:0016787">
    <property type="term" value="F:hydrolase activity"/>
    <property type="evidence" value="ECO:0007669"/>
    <property type="project" value="UniProtKB-UniRule"/>
</dbReference>
<evidence type="ECO:0000256" key="1">
    <source>
        <dbReference type="ARBA" id="ARBA00023098"/>
    </source>
</evidence>
<feature type="domain" description="PNPLA" evidence="3">
    <location>
        <begin position="65"/>
        <end position="374"/>
    </location>
</feature>
<keyword evidence="2" id="KW-0442">Lipid degradation</keyword>
<dbReference type="InterPro" id="IPR002641">
    <property type="entry name" value="PNPLA_dom"/>
</dbReference>
<dbReference type="GO" id="GO:0016042">
    <property type="term" value="P:lipid catabolic process"/>
    <property type="evidence" value="ECO:0007669"/>
    <property type="project" value="UniProtKB-UniRule"/>
</dbReference>